<gene>
    <name evidence="2" type="ORF">BU14_0047s0017</name>
</gene>
<reference evidence="2 3" key="1">
    <citation type="submission" date="2017-03" db="EMBL/GenBank/DDBJ databases">
        <title>WGS assembly of Porphyra umbilicalis.</title>
        <authorList>
            <person name="Brawley S.H."/>
            <person name="Blouin N.A."/>
            <person name="Ficko-Blean E."/>
            <person name="Wheeler G.L."/>
            <person name="Lohr M."/>
            <person name="Goodson H.V."/>
            <person name="Jenkins J.W."/>
            <person name="Blaby-Haas C.E."/>
            <person name="Helliwell K.E."/>
            <person name="Chan C."/>
            <person name="Marriage T."/>
            <person name="Bhattacharya D."/>
            <person name="Klein A.S."/>
            <person name="Badis Y."/>
            <person name="Brodie J."/>
            <person name="Cao Y."/>
            <person name="Collen J."/>
            <person name="Dittami S.M."/>
            <person name="Gachon C.M."/>
            <person name="Green B.R."/>
            <person name="Karpowicz S."/>
            <person name="Kim J.W."/>
            <person name="Kudahl U."/>
            <person name="Lin S."/>
            <person name="Michel G."/>
            <person name="Mittag M."/>
            <person name="Olson B.J."/>
            <person name="Pangilinan J."/>
            <person name="Peng Y."/>
            <person name="Qiu H."/>
            <person name="Shu S."/>
            <person name="Singer J.T."/>
            <person name="Smith A.G."/>
            <person name="Sprecher B.N."/>
            <person name="Wagner V."/>
            <person name="Wang W."/>
            <person name="Wang Z.-Y."/>
            <person name="Yan J."/>
            <person name="Yarish C."/>
            <person name="Zoeuner-Riek S."/>
            <person name="Zhuang Y."/>
            <person name="Zou Y."/>
            <person name="Lindquist E.A."/>
            <person name="Grimwood J."/>
            <person name="Barry K."/>
            <person name="Rokhsar D.S."/>
            <person name="Schmutz J."/>
            <person name="Stiller J.W."/>
            <person name="Grossman A.R."/>
            <person name="Prochnik S.E."/>
        </authorList>
    </citation>
    <scope>NUCLEOTIDE SEQUENCE [LARGE SCALE GENOMIC DNA]</scope>
    <source>
        <strain evidence="2">4086291</strain>
    </source>
</reference>
<accession>A0A1X6PIG3</accession>
<protein>
    <submittedName>
        <fullName evidence="2">Uncharacterized protein</fullName>
    </submittedName>
</protein>
<keyword evidence="3" id="KW-1185">Reference proteome</keyword>
<name>A0A1X6PIG3_PORUM</name>
<evidence type="ECO:0000313" key="2">
    <source>
        <dbReference type="EMBL" id="OSX80652.1"/>
    </source>
</evidence>
<feature type="chain" id="PRO_5010880153" evidence="1">
    <location>
        <begin position="28"/>
        <end position="388"/>
    </location>
</feature>
<evidence type="ECO:0000256" key="1">
    <source>
        <dbReference type="SAM" id="SignalP"/>
    </source>
</evidence>
<dbReference type="EMBL" id="KV918770">
    <property type="protein sequence ID" value="OSX80652.1"/>
    <property type="molecule type" value="Genomic_DNA"/>
</dbReference>
<dbReference type="Proteomes" id="UP000218209">
    <property type="component" value="Unassembled WGS sequence"/>
</dbReference>
<keyword evidence="1" id="KW-0732">Signal</keyword>
<dbReference type="AlphaFoldDB" id="A0A1X6PIG3"/>
<proteinExistence type="predicted"/>
<evidence type="ECO:0000313" key="3">
    <source>
        <dbReference type="Proteomes" id="UP000218209"/>
    </source>
</evidence>
<sequence>MAFLHPTAGRPLIALAVIAFLLTAAATEVVAASAAAADRHGPTPGSTCPCVQEADPSTSTCYHWTDRLPAVGDIAGCKRVACAPRYLCVAQPLATHMCHVTAVTAVPICSDRAQPTACNCLRTGVVAPTHLTPIQATARSGVTAVDPPLDCQGAPVVRIGIEDKPFKCVKEVNTKALSVHDAYFGGGTTTRQSGWHTRGDWVHVHFLASGDAANPHGVCFTNGGGAAAIAGAPGTRGVDILVTTPTGTNKFLAKDPADAPSPANSTFGYTSMHTSDGLLQSVRQSWPNGGPGRGFCLRMPRSAPLGVELKDIKWLRGMMFFSGGTDYPLAGSIHMWCAYHSAIERGIKFPHHWGRTVFPLPAGTPPDNYPSIEQVTFRRACDCGVFPE</sequence>
<organism evidence="2 3">
    <name type="scientific">Porphyra umbilicalis</name>
    <name type="common">Purple laver</name>
    <name type="synonym">Red alga</name>
    <dbReference type="NCBI Taxonomy" id="2786"/>
    <lineage>
        <taxon>Eukaryota</taxon>
        <taxon>Rhodophyta</taxon>
        <taxon>Bangiophyceae</taxon>
        <taxon>Bangiales</taxon>
        <taxon>Bangiaceae</taxon>
        <taxon>Porphyra</taxon>
    </lineage>
</organism>
<feature type="signal peptide" evidence="1">
    <location>
        <begin position="1"/>
        <end position="27"/>
    </location>
</feature>